<name>A0A835YNN3_9STRA</name>
<feature type="domain" description="Helicase C-terminal" evidence="8">
    <location>
        <begin position="737"/>
        <end position="954"/>
    </location>
</feature>
<dbReference type="InterPro" id="IPR001650">
    <property type="entry name" value="Helicase_C-like"/>
</dbReference>
<feature type="domain" description="Helicase ATP-binding" evidence="7">
    <location>
        <begin position="541"/>
        <end position="726"/>
    </location>
</feature>
<dbReference type="GO" id="GO:0016787">
    <property type="term" value="F:hydrolase activity"/>
    <property type="evidence" value="ECO:0007669"/>
    <property type="project" value="UniProtKB-KW"/>
</dbReference>
<feature type="region of interest" description="Disordered" evidence="6">
    <location>
        <begin position="230"/>
        <end position="286"/>
    </location>
</feature>
<dbReference type="SUPFAM" id="SSF52540">
    <property type="entry name" value="P-loop containing nucleoside triphosphate hydrolases"/>
    <property type="match status" value="3"/>
</dbReference>
<dbReference type="FunFam" id="1.10.10.10:FF:000012">
    <property type="entry name" value="U5 small nuclear ribonucleoprotein helicase"/>
    <property type="match status" value="1"/>
</dbReference>
<dbReference type="InterPro" id="IPR041094">
    <property type="entry name" value="Brr2_helicase_PWI"/>
</dbReference>
<dbReference type="SUPFAM" id="SSF81296">
    <property type="entry name" value="E set domains"/>
    <property type="match status" value="1"/>
</dbReference>
<dbReference type="InterPro" id="IPR035892">
    <property type="entry name" value="C2_domain_sf"/>
</dbReference>
<dbReference type="PROSITE" id="PS51192">
    <property type="entry name" value="HELICASE_ATP_BIND_1"/>
    <property type="match status" value="2"/>
</dbReference>
<dbReference type="InterPro" id="IPR057842">
    <property type="entry name" value="WH_MER3"/>
</dbReference>
<dbReference type="SMART" id="SM00382">
    <property type="entry name" value="AAA"/>
    <property type="match status" value="2"/>
</dbReference>
<dbReference type="Pfam" id="PF00271">
    <property type="entry name" value="Helicase_C"/>
    <property type="match status" value="1"/>
</dbReference>
<evidence type="ECO:0000256" key="4">
    <source>
        <dbReference type="ARBA" id="ARBA00022806"/>
    </source>
</evidence>
<feature type="domain" description="Helicase ATP-binding" evidence="7">
    <location>
        <begin position="1393"/>
        <end position="1567"/>
    </location>
</feature>
<dbReference type="SUPFAM" id="SSF46785">
    <property type="entry name" value="Winged helix' DNA-binding domain"/>
    <property type="match status" value="2"/>
</dbReference>
<dbReference type="InterPro" id="IPR014756">
    <property type="entry name" value="Ig_E-set"/>
</dbReference>
<dbReference type="Gene3D" id="1.10.150.20">
    <property type="entry name" value="5' to 3' exonuclease, C-terminal subdomain"/>
    <property type="match status" value="2"/>
</dbReference>
<dbReference type="EMBL" id="JAFCMP010000528">
    <property type="protein sequence ID" value="KAG5177142.1"/>
    <property type="molecule type" value="Genomic_DNA"/>
</dbReference>
<keyword evidence="5" id="KW-0067">ATP-binding</keyword>
<dbReference type="FunFam" id="1.10.150.20:FF:000004">
    <property type="entry name" value="U5 small nuclear ribonucleoprotein helicase"/>
    <property type="match status" value="1"/>
</dbReference>
<dbReference type="FunFam" id="3.40.50.300:FF:000254">
    <property type="entry name" value="U5 small nuclear ribonucleoprotein helicase"/>
    <property type="match status" value="1"/>
</dbReference>
<dbReference type="SMART" id="SM00973">
    <property type="entry name" value="Sec63"/>
    <property type="match status" value="2"/>
</dbReference>
<evidence type="ECO:0000256" key="2">
    <source>
        <dbReference type="ARBA" id="ARBA00022741"/>
    </source>
</evidence>
<protein>
    <submittedName>
        <fullName evidence="9">Sec63 Brl domain-containing protein</fullName>
    </submittedName>
</protein>
<keyword evidence="4" id="KW-0347">Helicase</keyword>
<dbReference type="InterPro" id="IPR004179">
    <property type="entry name" value="Sec63-dom"/>
</dbReference>
<dbReference type="InterPro" id="IPR003593">
    <property type="entry name" value="AAA+_ATPase"/>
</dbReference>
<dbReference type="FunFam" id="1.10.3380.10:FF:000001">
    <property type="entry name" value="U5 small nuclear ribonucleoprotein helicase"/>
    <property type="match status" value="1"/>
</dbReference>
<dbReference type="Proteomes" id="UP000664859">
    <property type="component" value="Unassembled WGS sequence"/>
</dbReference>
<dbReference type="InterPro" id="IPR048863">
    <property type="entry name" value="BRR2_plug"/>
</dbReference>
<dbReference type="InterPro" id="IPR014001">
    <property type="entry name" value="Helicase_ATP-bd"/>
</dbReference>
<dbReference type="Pfam" id="PF02889">
    <property type="entry name" value="Sec63"/>
    <property type="match status" value="2"/>
</dbReference>
<evidence type="ECO:0000313" key="9">
    <source>
        <dbReference type="EMBL" id="KAG5177142.1"/>
    </source>
</evidence>
<feature type="compositionally biased region" description="Basic and acidic residues" evidence="6">
    <location>
        <begin position="73"/>
        <end position="84"/>
    </location>
</feature>
<dbReference type="InterPro" id="IPR027417">
    <property type="entry name" value="P-loop_NTPase"/>
</dbReference>
<keyword evidence="3" id="KW-0378">Hydrolase</keyword>
<dbReference type="SMART" id="SM00490">
    <property type="entry name" value="HELICc"/>
    <property type="match status" value="1"/>
</dbReference>
<dbReference type="InterPro" id="IPR036390">
    <property type="entry name" value="WH_DNA-bd_sf"/>
</dbReference>
<comment type="caution">
    <text evidence="9">The sequence shown here is derived from an EMBL/GenBank/DDBJ whole genome shotgun (WGS) entry which is preliminary data.</text>
</comment>
<dbReference type="FunFam" id="3.40.50.300:FF:000102">
    <property type="entry name" value="RNA helicase, activating signal cointegrator 1"/>
    <property type="match status" value="1"/>
</dbReference>
<dbReference type="OrthoDB" id="5575at2759"/>
<dbReference type="FunFam" id="1.10.10.10:FF:000024">
    <property type="entry name" value="U5 small nuclear ribonucleoprotein helicase"/>
    <property type="match status" value="1"/>
</dbReference>
<dbReference type="SUPFAM" id="SSF158702">
    <property type="entry name" value="Sec63 N-terminal domain-like"/>
    <property type="match status" value="2"/>
</dbReference>
<dbReference type="PROSITE" id="PS51194">
    <property type="entry name" value="HELICASE_CTER"/>
    <property type="match status" value="1"/>
</dbReference>
<feature type="region of interest" description="Disordered" evidence="6">
    <location>
        <begin position="1"/>
        <end position="84"/>
    </location>
</feature>
<dbReference type="FunFam" id="1.10.3380.10:FF:000002">
    <property type="entry name" value="Activating signal cointegrator 1 complex subunit 3"/>
    <property type="match status" value="1"/>
</dbReference>
<evidence type="ECO:0000256" key="3">
    <source>
        <dbReference type="ARBA" id="ARBA00022801"/>
    </source>
</evidence>
<keyword evidence="1" id="KW-0677">Repeat</keyword>
<dbReference type="Pfam" id="PF00270">
    <property type="entry name" value="DEAD"/>
    <property type="match status" value="2"/>
</dbReference>
<dbReference type="PIRSF" id="PIRSF039073">
    <property type="entry name" value="BRR2"/>
    <property type="match status" value="1"/>
</dbReference>
<dbReference type="Pfam" id="PF21188">
    <property type="entry name" value="BRR2_plug"/>
    <property type="match status" value="1"/>
</dbReference>
<keyword evidence="10" id="KW-1185">Reference proteome</keyword>
<evidence type="ECO:0000256" key="1">
    <source>
        <dbReference type="ARBA" id="ARBA00022737"/>
    </source>
</evidence>
<evidence type="ECO:0000313" key="10">
    <source>
        <dbReference type="Proteomes" id="UP000664859"/>
    </source>
</evidence>
<evidence type="ECO:0000259" key="8">
    <source>
        <dbReference type="PROSITE" id="PS51194"/>
    </source>
</evidence>
<evidence type="ECO:0000256" key="5">
    <source>
        <dbReference type="ARBA" id="ARBA00022840"/>
    </source>
</evidence>
<feature type="region of interest" description="Disordered" evidence="6">
    <location>
        <begin position="193"/>
        <end position="216"/>
    </location>
</feature>
<evidence type="ECO:0000256" key="6">
    <source>
        <dbReference type="SAM" id="MobiDB-lite"/>
    </source>
</evidence>
<dbReference type="CDD" id="cd18021">
    <property type="entry name" value="DEXHc_Brr2_2"/>
    <property type="match status" value="1"/>
</dbReference>
<dbReference type="Gene3D" id="3.40.50.300">
    <property type="entry name" value="P-loop containing nucleotide triphosphate hydrolases"/>
    <property type="match status" value="4"/>
</dbReference>
<feature type="compositionally biased region" description="Basic and acidic residues" evidence="6">
    <location>
        <begin position="1"/>
        <end position="12"/>
    </location>
</feature>
<dbReference type="GO" id="GO:0005682">
    <property type="term" value="C:U5 snRNP"/>
    <property type="evidence" value="ECO:0007669"/>
    <property type="project" value="UniProtKB-ARBA"/>
</dbReference>
<sequence length="2203" mass="244613">MAEEHARNRQFEYKANSNLVLQAERGKRRGEDGTGEVESLWGKTKHMKMGDRLTTARPPELETKLQKAKAKRERGEEEALKSKALETASKRQKVFVAGTGATVLTETQEMDSINYRPKTRESKAAYEELMAYVQVSLGAQPQDIMRGAAEEILSILKDDTMKDTQRQADIEKLLGKVKSEKFNELVNVGKRITDFNTGAGPEQGGEGQGSDEEEGGALDEDMGVAVVFDEEEEEAGDTDVDEVRDSEDEEDVMGEGQATARQESGTRRLKGQEDGGAEEEEEQGKLDPHEIDAHWLQRGLSRYYDDADASAKLSEEVLEVLGLPDERATENKLVTLLGFDKFAFVKTLLRNRAAVFYLTRLNQAQSEEDKQAVRDEMRRDVVGGGAAVLDAILKTDSASSWNQDRMAEFGKRTKREARALAQGAEEGEGGLMVVDEGDEAAAPNVAMPTPAATKTKPTGAVDIDALVFLEGGHFMSNKRCELPAKSWRAQKKGYEEVHVPALRHVAPEGELLVPIADLPAWTQPAFTGMDKLNRIQSRMKDAALNGGDNLLLCAPTGAGKTNVAMLAMLHEIGQHRYVTVNVPVDLDTFKMVYIAPMKALVQEVVMNFTHRLKPYGMTVRELSGDQSLTRAQIAETQVIVTTPEKWDIVTRKGGDRAFTQLVRLIIIDEIHLLHDTRGPVLESIVARTIRQVEATQEMVRLVGLSATLPNFEDVGSFLRVDPEQGLFYFDNSYRPVPLQQQYIGITEKKAMKRFQLMNEICYDKVLAQAGRNQVLIFVHSRAETVKTAKALRDMFAENDKLGTLVKPGSASAEVLRMEAQNAKGDDLKDILPFGFAVHHAGMPRADRNLVEDLFENKHCQVLVSTATLAWGVNLPAHTVILKGTQMYSPEKGAWVELSPLDVLQMMGRAGRPQYDSEASGIILTQHSELQYYLSLNNQQLPIESQYLTRLADNLNAEVALGTVTTIAEAADWLGYTYLYVRMLRNPNQYGVPEDWETQDPALVQHRTNLAHTAASILDKTGLLRYDRRTGGLASTALGRVASYYYLSHQSMATYNEYLKPTMSDIELFRLFSLSGEFKHIHVREEERLEVQKLAARVPVPIKEAVTEPSAKVNALLQAYISGLKLEGFALVSDMVYVQQSAARILRALFEIALKRGWAALADRALTLCLMVERRCWLSQSPLRHFKGVPDALARKLERKDISWDRYYDLSAADLGELIKNPKMGKQLHRLVHQFPRLELSAAVQPITRSLLRVDLRIQPDFRYDVKVHDTSLLFHVLVEDVDGNTILHHEPFVLTAARADQEHSLVLSVPLSEPLPPQVFIRVVADRWLHCTAVLPVSFRHLILPTKFAPPTELLDLQPLPFSALRSAPLERLYAATSGGMRHFNPIQTQTFSSLYESGESTLVCAPAGSGKSVCAEFAILRLFRTDASASAVYVAPKAETVDASQENWRTRLEPLGIKVCRLTGEAAADLKLLAPGRLVMATAEHWDMLSRRWRQRKAVQQVSLLVVDDIHLLGGKEGPVLEVVVSRARYVASQTERACRIVALGSPLANAKDVGEWMGAPSHSLFNFHPSARPSPLELRLQGFDVGHFGSRLLAMAKPTYQAVSLPLVFVPSRKQSQLTAIDLMTYAAAEGLQERFVGTVTDGDEQPLVKAATLTADASLKQTLAHGVAFVHGGLNDADRTRTLAMFSAGHARALVVPYTMCWALGQVSKIVVVMGTECYDGREKRYADYPATDLLQMVGMAGQAVDTDGSSGGRCHVLCHAPKKDYLRRLLQEPLPIESHIDHALAEHLNAEVVTRTVESKQDAVDYLTWTFYYRRLTKNPNYYNMAGVSHHHLSDHLSELVESVVTELEEARCLAVDEESGLAPLNLGMIAAYYYIQCTTVELFASSVTAKTKLRGLVDILASSSEYNALPLRHREGKILETLAKRLPQALPSGWEWDQAPAKAHVLLQSHCKRTNLPVDLRQDAKMVVLDAPRLLSAVVDVISSMGWLKPALEAMELTQMIVQACWGRDSYLRQVPHLDDDTITALAEAGVETPLDILSMEDEDREKIIQVTSRQMADIARFCNAYPNIEVNYEIEDEDEISAGEAVTMVATLQREEDEDDETKDATTDKSRVVVNAPLFPGTKTEGWWLVVGDPATNALLAIKRVNLGSKANVKLDFAAPDTPGKHKFVLNLMCDSYMGCDQEYEFEINVGEAAEEE</sequence>
<dbReference type="GO" id="GO:0003676">
    <property type="term" value="F:nucleic acid binding"/>
    <property type="evidence" value="ECO:0007669"/>
    <property type="project" value="InterPro"/>
</dbReference>
<dbReference type="FunFam" id="2.60.40.150:FF:000004">
    <property type="entry name" value="RNA helicase, activating signal cointegrator 1"/>
    <property type="match status" value="1"/>
</dbReference>
<dbReference type="InterPro" id="IPR050474">
    <property type="entry name" value="Hel308_SKI2-like"/>
</dbReference>
<dbReference type="FunFam" id="2.60.40.150:FF:000133">
    <property type="entry name" value="Pre-mRNA splicing helicase, putative"/>
    <property type="match status" value="1"/>
</dbReference>
<feature type="compositionally biased region" description="Acidic residues" evidence="6">
    <location>
        <begin position="230"/>
        <end position="253"/>
    </location>
</feature>
<accession>A0A835YNN3</accession>
<proteinExistence type="predicted"/>
<dbReference type="Pfam" id="PF18149">
    <property type="entry name" value="Helicase_PWI"/>
    <property type="match status" value="1"/>
</dbReference>
<dbReference type="FunFam" id="3.40.50.300:FF:000062">
    <property type="entry name" value="U5 small nuclear ribonucleoprotein helicase"/>
    <property type="match status" value="1"/>
</dbReference>
<keyword evidence="2" id="KW-0547">Nucleotide-binding</keyword>
<dbReference type="PANTHER" id="PTHR47961:SF4">
    <property type="entry name" value="ACTIVATING SIGNAL COINTEGRATOR 1 COMPLEX SUBUNIT 3"/>
    <property type="match status" value="1"/>
</dbReference>
<dbReference type="CDD" id="cd18795">
    <property type="entry name" value="SF2_C_Ski2"/>
    <property type="match status" value="1"/>
</dbReference>
<dbReference type="GO" id="GO:0005524">
    <property type="term" value="F:ATP binding"/>
    <property type="evidence" value="ECO:0007669"/>
    <property type="project" value="UniProtKB-KW"/>
</dbReference>
<dbReference type="Gene3D" id="1.10.10.10">
    <property type="entry name" value="Winged helix-like DNA-binding domain superfamily/Winged helix DNA-binding domain"/>
    <property type="match status" value="2"/>
</dbReference>
<dbReference type="PANTHER" id="PTHR47961">
    <property type="entry name" value="DNA POLYMERASE THETA, PUTATIVE (AFU_ORTHOLOGUE AFUA_1G05260)-RELATED"/>
    <property type="match status" value="1"/>
</dbReference>
<reference evidence="9" key="1">
    <citation type="submission" date="2021-02" db="EMBL/GenBank/DDBJ databases">
        <title>First Annotated Genome of the Yellow-green Alga Tribonema minus.</title>
        <authorList>
            <person name="Mahan K.M."/>
        </authorList>
    </citation>
    <scope>NUCLEOTIDE SEQUENCE</scope>
    <source>
        <strain evidence="9">UTEX B ZZ1240</strain>
    </source>
</reference>
<evidence type="ECO:0000259" key="7">
    <source>
        <dbReference type="PROSITE" id="PS51192"/>
    </source>
</evidence>
<dbReference type="CDD" id="cd18019">
    <property type="entry name" value="DEXHc_Brr2_1"/>
    <property type="match status" value="1"/>
</dbReference>
<dbReference type="SMART" id="SM00487">
    <property type="entry name" value="DEXDc"/>
    <property type="match status" value="2"/>
</dbReference>
<dbReference type="InterPro" id="IPR036388">
    <property type="entry name" value="WH-like_DNA-bd_sf"/>
</dbReference>
<dbReference type="Pfam" id="PF23445">
    <property type="entry name" value="WHD_SNRNP200"/>
    <property type="match status" value="2"/>
</dbReference>
<dbReference type="Gene3D" id="2.60.40.150">
    <property type="entry name" value="C2 domain"/>
    <property type="match status" value="2"/>
</dbReference>
<dbReference type="Gene3D" id="1.10.3380.10">
    <property type="entry name" value="Sec63 N-terminal domain-like domain"/>
    <property type="match status" value="2"/>
</dbReference>
<dbReference type="GO" id="GO:0004386">
    <property type="term" value="F:helicase activity"/>
    <property type="evidence" value="ECO:0007669"/>
    <property type="project" value="UniProtKB-KW"/>
</dbReference>
<feature type="compositionally biased region" description="Basic and acidic residues" evidence="6">
    <location>
        <begin position="264"/>
        <end position="273"/>
    </location>
</feature>
<gene>
    <name evidence="9" type="ORF">JKP88DRAFT_189314</name>
</gene>
<dbReference type="GO" id="GO:0000393">
    <property type="term" value="P:spliceosomal conformational changes to generate catalytic conformation"/>
    <property type="evidence" value="ECO:0007669"/>
    <property type="project" value="UniProtKB-ARBA"/>
</dbReference>
<organism evidence="9 10">
    <name type="scientific">Tribonema minus</name>
    <dbReference type="NCBI Taxonomy" id="303371"/>
    <lineage>
        <taxon>Eukaryota</taxon>
        <taxon>Sar</taxon>
        <taxon>Stramenopiles</taxon>
        <taxon>Ochrophyta</taxon>
        <taxon>PX clade</taxon>
        <taxon>Xanthophyceae</taxon>
        <taxon>Tribonematales</taxon>
        <taxon>Tribonemataceae</taxon>
        <taxon>Tribonema</taxon>
    </lineage>
</organism>
<dbReference type="InterPro" id="IPR011545">
    <property type="entry name" value="DEAD/DEAH_box_helicase_dom"/>
</dbReference>